<gene>
    <name evidence="2" type="ORF">H8876_01365</name>
</gene>
<dbReference type="InterPro" id="IPR036465">
    <property type="entry name" value="vWFA_dom_sf"/>
</dbReference>
<dbReference type="InterPro" id="IPR022464">
    <property type="entry name" value="Strep_pil_isopept_link"/>
</dbReference>
<evidence type="ECO:0000259" key="1">
    <source>
        <dbReference type="PROSITE" id="PS50234"/>
    </source>
</evidence>
<accession>A0A923NAP3</accession>
<dbReference type="Proteomes" id="UP000644115">
    <property type="component" value="Unassembled WGS sequence"/>
</dbReference>
<dbReference type="InterPro" id="IPR055382">
    <property type="entry name" value="DUF7601"/>
</dbReference>
<feature type="domain" description="VWFA" evidence="1">
    <location>
        <begin position="118"/>
        <end position="430"/>
    </location>
</feature>
<sequence>MKDFWKRKRNKRIAASALAVVMAGFLVWGLFPWQAAAAKTTVADNVTINKWHETLDNSTKNVGRIWTDKSVSTGNVELVDKAGQSAEIKKKDGSDFLVGLSALSSTAKIMGQTTVPLDIVLVLDVSGSMDDPSGSYQEVYQLDTSKSYYILRSGEYTEVWYSKSEKSWYYYSGFLGFDIKYVTPKTSADDSNPSHEQFYSSTTKMKMLQDAVNGFIEQAAKKNDKLSDTNKQSRISLVKFVGEKKNTVGNDTYKDGGYTYNYTQIVSGYKAYTTAEGESNRTELQELVNKLEPAGATSADYAMDLAKQLVSPETPSNNNALNPRENAKKIVIFFTDGEPNHGSGFNGKVADDAIGIAKGIKAKADIYTIGVFGSANASDTTGPFNAYMHGMSSNYPKATAYNNLGDRAPDSNFYKAATDASTLNTIFDEIAEDIVADAQSPTHVDQGEKPNESGYITFTDQLGDYMQVDDMNTLVYANKIYDNPKKTETSTGTKKTISYTYEAEIPDTNHVYPEGNLKDITITVEQAVGEGSLQKGDLVTVKIPANLIPLRYYEITKGGNMTIDETYPMRLFYDVSLKADAQKKIENPDAAMQAYIATNTNGEGQVQFYSNKYEAGADDKPETIGAYSHFVPATTNDFYYFQEDAPLYTDKNCTDPATSIDTTGGTTYYYQRNYYKLESDGKAKKETNTVTIPGNSDILVEGYAKKDLKTGKYYIPAGAPRTTSLSYFTENKGTNKTGTASTFIKPTWDYGTEGSGVTTYLGNNGKMTLDLPGELDITKTVKKAEGHEVPDSLKNQEFTYKLELTAKEGSQLKEKYTAQKYTGTTATGNEFTIKSEDTFTLKDGQTLKIYGLESGTTYAVTETKAAHFTGTAAGDNAVVNTANNGDVTATGTIIGNQQTVINYTNTYKADPGTLDGSANLKVKKQFQLANGDSAWDMEYLKDSQFTFLLTASSNTPMPNGYTESDGIKTAEVTVSDKNNITKAFGDITFTKPGTYEYQITEKDPGENRKPGVSYSNAVYTVTVTVTDDNGTLKAAAAMKKTHDDSGTELAAATVAADKTATFKNVYDTNSESVSVKATKVFVDHTGSRTLKNGDYRFKITAIDGAPLSNGESSIVAENVGNEVTFTSKTFTIADAQGATKDNPKKYEYTLEEVLPQGANNYTLNGITYDPAKYTIQLKVYIKNVKGKDTVVVDRTYLNDKGAAVEVPVFHNSYKADPVTLSVDTDTALRGDKTLTGRDMLSDETFDFTLTARDDSTKKALEDKVVTIAKNGDRASVSGGTNGEPASFNFGDVTFTKEGTYTFDIKETVPNPMAGGVTYDQHTTKATVVVKDDAEHPGKLKASVTYDNGTVSDATDKAVFQNTYEASFAYETTGGLLVEKVLNGRTMQAGEFNFTITPQDGAPGVSEADASFNNPQQRASGVPDSMQKLLGLAFTQNDAGKTYKYIVKETSGSAAGVTYDTTRFLVAIQVMDNGDGTMYAITTITPQTKNDDGSYTDGTATVFNSKENPNEKPSLRFTNTYEAGAADPVDITTGFNKVLKGRS</sequence>
<dbReference type="Pfam" id="PF12892">
    <property type="entry name" value="FctA"/>
    <property type="match status" value="4"/>
</dbReference>
<comment type="caution">
    <text evidence="2">The sequence shown here is derived from an EMBL/GenBank/DDBJ whole genome shotgun (WGS) entry which is preliminary data.</text>
</comment>
<dbReference type="SUPFAM" id="SSF53300">
    <property type="entry name" value="vWA-like"/>
    <property type="match status" value="1"/>
</dbReference>
<reference evidence="2" key="1">
    <citation type="submission" date="2020-08" db="EMBL/GenBank/DDBJ databases">
        <authorList>
            <person name="Liu C."/>
            <person name="Sun Q."/>
        </authorList>
    </citation>
    <scope>NUCLEOTIDE SEQUENCE</scope>
    <source>
        <strain evidence="2">BX16</strain>
    </source>
</reference>
<dbReference type="RefSeq" id="WP_249286227.1">
    <property type="nucleotide sequence ID" value="NZ_JACRWC010000027.1"/>
</dbReference>
<dbReference type="InterPro" id="IPR002035">
    <property type="entry name" value="VWF_A"/>
</dbReference>
<dbReference type="Gene3D" id="2.60.40.3050">
    <property type="match status" value="4"/>
</dbReference>
<dbReference type="Gene3D" id="3.40.50.410">
    <property type="entry name" value="von Willebrand factor, type A domain"/>
    <property type="match status" value="1"/>
</dbReference>
<protein>
    <submittedName>
        <fullName evidence="2">VWA domain-containing protein</fullName>
    </submittedName>
</protein>
<dbReference type="Pfam" id="PF24547">
    <property type="entry name" value="DUF7601"/>
    <property type="match status" value="1"/>
</dbReference>
<evidence type="ECO:0000313" key="3">
    <source>
        <dbReference type="Proteomes" id="UP000644115"/>
    </source>
</evidence>
<dbReference type="NCBIfam" id="TIGR03786">
    <property type="entry name" value="strep_pil_rpt"/>
    <property type="match status" value="2"/>
</dbReference>
<evidence type="ECO:0000313" key="2">
    <source>
        <dbReference type="EMBL" id="MBC5998671.1"/>
    </source>
</evidence>
<name>A0A923NAP3_9FIRM</name>
<dbReference type="InterPro" id="IPR038174">
    <property type="entry name" value="Strep_pil_link_sf"/>
</dbReference>
<proteinExistence type="predicted"/>
<organism evidence="2 3">
    <name type="scientific">Lentihominibacter faecis</name>
    <dbReference type="NCBI Taxonomy" id="2764712"/>
    <lineage>
        <taxon>Bacteria</taxon>
        <taxon>Bacillati</taxon>
        <taxon>Bacillota</taxon>
        <taxon>Clostridia</taxon>
        <taxon>Peptostreptococcales</taxon>
        <taxon>Anaerovoracaceae</taxon>
        <taxon>Lentihominibacter</taxon>
    </lineage>
</organism>
<dbReference type="EMBL" id="JACRWC010000027">
    <property type="protein sequence ID" value="MBC5998671.1"/>
    <property type="molecule type" value="Genomic_DNA"/>
</dbReference>
<dbReference type="Gene3D" id="2.60.40.1140">
    <property type="entry name" value="Collagen-binding surface protein Cna, B-type domain"/>
    <property type="match status" value="1"/>
</dbReference>
<dbReference type="PROSITE" id="PS50234">
    <property type="entry name" value="VWFA"/>
    <property type="match status" value="1"/>
</dbReference>
<keyword evidence="3" id="KW-1185">Reference proteome</keyword>
<dbReference type="SMART" id="SM00327">
    <property type="entry name" value="VWA"/>
    <property type="match status" value="1"/>
</dbReference>